<dbReference type="GO" id="GO:0061809">
    <property type="term" value="F:NAD+ nucleosidase activity, cyclic ADP-ribose generating"/>
    <property type="evidence" value="ECO:0007669"/>
    <property type="project" value="UniProtKB-EC"/>
</dbReference>
<dbReference type="SUPFAM" id="SSF52200">
    <property type="entry name" value="Toll/Interleukin receptor TIR domain"/>
    <property type="match status" value="1"/>
</dbReference>
<evidence type="ECO:0000259" key="5">
    <source>
        <dbReference type="Pfam" id="PF01582"/>
    </source>
</evidence>
<accession>A0AA86W504</accession>
<proteinExistence type="predicted"/>
<name>A0AA86W504_9FABA</name>
<dbReference type="Gramene" id="rna-AYBTSS11_LOCUS30966">
    <property type="protein sequence ID" value="CAJ1978765.1"/>
    <property type="gene ID" value="gene-AYBTSS11_LOCUS30966"/>
</dbReference>
<dbReference type="Gene3D" id="3.40.50.10140">
    <property type="entry name" value="Toll/interleukin-1 receptor homology (TIR) domain"/>
    <property type="match status" value="1"/>
</dbReference>
<gene>
    <name evidence="6" type="ORF">AYBTSS11_LOCUS30966</name>
</gene>
<evidence type="ECO:0000256" key="4">
    <source>
        <dbReference type="ARBA" id="ARBA00047304"/>
    </source>
</evidence>
<dbReference type="PANTHER" id="PTHR32009">
    <property type="entry name" value="TMV RESISTANCE PROTEIN N-LIKE"/>
    <property type="match status" value="1"/>
</dbReference>
<protein>
    <recommendedName>
        <fullName evidence="1">ADP-ribosyl cyclase/cyclic ADP-ribose hydrolase</fullName>
        <ecNumber evidence="1">3.2.2.6</ecNumber>
    </recommendedName>
</protein>
<dbReference type="InterPro" id="IPR035897">
    <property type="entry name" value="Toll_tir_struct_dom_sf"/>
</dbReference>
<keyword evidence="7" id="KW-1185">Reference proteome</keyword>
<dbReference type="PANTHER" id="PTHR32009:SF39">
    <property type="entry name" value="TIR DOMAIN-CONTAINING PROTEIN"/>
    <property type="match status" value="1"/>
</dbReference>
<dbReference type="GO" id="GO:0007165">
    <property type="term" value="P:signal transduction"/>
    <property type="evidence" value="ECO:0007669"/>
    <property type="project" value="InterPro"/>
</dbReference>
<evidence type="ECO:0000256" key="3">
    <source>
        <dbReference type="ARBA" id="ARBA00023027"/>
    </source>
</evidence>
<keyword evidence="2" id="KW-0378">Hydrolase</keyword>
<evidence type="ECO:0000313" key="7">
    <source>
        <dbReference type="Proteomes" id="UP001189624"/>
    </source>
</evidence>
<evidence type="ECO:0000256" key="2">
    <source>
        <dbReference type="ARBA" id="ARBA00022801"/>
    </source>
</evidence>
<evidence type="ECO:0000313" key="6">
    <source>
        <dbReference type="EMBL" id="CAJ1978765.1"/>
    </source>
</evidence>
<dbReference type="EMBL" id="OY731408">
    <property type="protein sequence ID" value="CAJ1978765.1"/>
    <property type="molecule type" value="Genomic_DNA"/>
</dbReference>
<keyword evidence="3" id="KW-0520">NAD</keyword>
<organism evidence="6 7">
    <name type="scientific">Sphenostylis stenocarpa</name>
    <dbReference type="NCBI Taxonomy" id="92480"/>
    <lineage>
        <taxon>Eukaryota</taxon>
        <taxon>Viridiplantae</taxon>
        <taxon>Streptophyta</taxon>
        <taxon>Embryophyta</taxon>
        <taxon>Tracheophyta</taxon>
        <taxon>Spermatophyta</taxon>
        <taxon>Magnoliopsida</taxon>
        <taxon>eudicotyledons</taxon>
        <taxon>Gunneridae</taxon>
        <taxon>Pentapetalae</taxon>
        <taxon>rosids</taxon>
        <taxon>fabids</taxon>
        <taxon>Fabales</taxon>
        <taxon>Fabaceae</taxon>
        <taxon>Papilionoideae</taxon>
        <taxon>50 kb inversion clade</taxon>
        <taxon>NPAAA clade</taxon>
        <taxon>indigoferoid/millettioid clade</taxon>
        <taxon>Phaseoleae</taxon>
        <taxon>Sphenostylis</taxon>
    </lineage>
</organism>
<feature type="non-terminal residue" evidence="6">
    <location>
        <position position="73"/>
    </location>
</feature>
<reference evidence="6" key="1">
    <citation type="submission" date="2023-10" db="EMBL/GenBank/DDBJ databases">
        <authorList>
            <person name="Domelevo Entfellner J.-B."/>
        </authorList>
    </citation>
    <scope>NUCLEOTIDE SEQUENCE</scope>
</reference>
<sequence>MKELTKIVDWVEETGRSVLPVFYDITPSEVRKQSGKFEKAFVEHEERLKDELEMVQRWRDALKAINYQSLWVG</sequence>
<dbReference type="Proteomes" id="UP001189624">
    <property type="component" value="Chromosome 11"/>
</dbReference>
<dbReference type="Pfam" id="PF01582">
    <property type="entry name" value="TIR"/>
    <property type="match status" value="1"/>
</dbReference>
<evidence type="ECO:0000256" key="1">
    <source>
        <dbReference type="ARBA" id="ARBA00011982"/>
    </source>
</evidence>
<comment type="catalytic activity">
    <reaction evidence="4">
        <text>NAD(+) + H2O = ADP-D-ribose + nicotinamide + H(+)</text>
        <dbReference type="Rhea" id="RHEA:16301"/>
        <dbReference type="ChEBI" id="CHEBI:15377"/>
        <dbReference type="ChEBI" id="CHEBI:15378"/>
        <dbReference type="ChEBI" id="CHEBI:17154"/>
        <dbReference type="ChEBI" id="CHEBI:57540"/>
        <dbReference type="ChEBI" id="CHEBI:57967"/>
        <dbReference type="EC" id="3.2.2.6"/>
    </reaction>
    <physiologicalReaction direction="left-to-right" evidence="4">
        <dbReference type="Rhea" id="RHEA:16302"/>
    </physiologicalReaction>
</comment>
<dbReference type="EC" id="3.2.2.6" evidence="1"/>
<dbReference type="AlphaFoldDB" id="A0AA86W504"/>
<dbReference type="InterPro" id="IPR000157">
    <property type="entry name" value="TIR_dom"/>
</dbReference>
<feature type="domain" description="TIR" evidence="5">
    <location>
        <begin position="2"/>
        <end position="66"/>
    </location>
</feature>